<proteinExistence type="inferred from homology"/>
<feature type="compositionally biased region" description="Basic residues" evidence="4">
    <location>
        <begin position="144"/>
        <end position="155"/>
    </location>
</feature>
<organism evidence="7 8">
    <name type="scientific">Lactuca saligna</name>
    <name type="common">Willowleaf lettuce</name>
    <dbReference type="NCBI Taxonomy" id="75948"/>
    <lineage>
        <taxon>Eukaryota</taxon>
        <taxon>Viridiplantae</taxon>
        <taxon>Streptophyta</taxon>
        <taxon>Embryophyta</taxon>
        <taxon>Tracheophyta</taxon>
        <taxon>Spermatophyta</taxon>
        <taxon>Magnoliopsida</taxon>
        <taxon>eudicotyledons</taxon>
        <taxon>Gunneridae</taxon>
        <taxon>Pentapetalae</taxon>
        <taxon>asterids</taxon>
        <taxon>campanulids</taxon>
        <taxon>Asterales</taxon>
        <taxon>Asteraceae</taxon>
        <taxon>Cichorioideae</taxon>
        <taxon>Cichorieae</taxon>
        <taxon>Lactucinae</taxon>
        <taxon>Lactuca</taxon>
    </lineage>
</organism>
<dbReference type="GO" id="GO:0006508">
    <property type="term" value="P:proteolysis"/>
    <property type="evidence" value="ECO:0007669"/>
    <property type="project" value="UniProtKB-KW"/>
</dbReference>
<dbReference type="InterPro" id="IPR058352">
    <property type="entry name" value="DUF8039"/>
</dbReference>
<dbReference type="Proteomes" id="UP001177003">
    <property type="component" value="Chromosome 1"/>
</dbReference>
<dbReference type="Gene3D" id="3.40.395.10">
    <property type="entry name" value="Adenoviral Proteinase, Chain A"/>
    <property type="match status" value="1"/>
</dbReference>
<dbReference type="EMBL" id="OX465077">
    <property type="protein sequence ID" value="CAI9270049.1"/>
    <property type="molecule type" value="Genomic_DNA"/>
</dbReference>
<feature type="region of interest" description="Disordered" evidence="4">
    <location>
        <begin position="144"/>
        <end position="172"/>
    </location>
</feature>
<evidence type="ECO:0000256" key="3">
    <source>
        <dbReference type="ARBA" id="ARBA00022801"/>
    </source>
</evidence>
<keyword evidence="2" id="KW-0645">Protease</keyword>
<evidence type="ECO:0000256" key="2">
    <source>
        <dbReference type="ARBA" id="ARBA00022670"/>
    </source>
</evidence>
<feature type="domain" description="DUF8039" evidence="6">
    <location>
        <begin position="32"/>
        <end position="98"/>
    </location>
</feature>
<dbReference type="AlphaFoldDB" id="A0AA35V400"/>
<dbReference type="GO" id="GO:0008234">
    <property type="term" value="F:cysteine-type peptidase activity"/>
    <property type="evidence" value="ECO:0007669"/>
    <property type="project" value="InterPro"/>
</dbReference>
<dbReference type="InterPro" id="IPR038765">
    <property type="entry name" value="Papain-like_cys_pep_sf"/>
</dbReference>
<evidence type="ECO:0000256" key="1">
    <source>
        <dbReference type="ARBA" id="ARBA00005234"/>
    </source>
</evidence>
<comment type="similarity">
    <text evidence="1">Belongs to the peptidase C48 family.</text>
</comment>
<evidence type="ECO:0000259" key="5">
    <source>
        <dbReference type="Pfam" id="PF02902"/>
    </source>
</evidence>
<evidence type="ECO:0000256" key="4">
    <source>
        <dbReference type="SAM" id="MobiDB-lite"/>
    </source>
</evidence>
<accession>A0AA35V400</accession>
<gene>
    <name evidence="7" type="ORF">LSALG_LOCUS10389</name>
</gene>
<dbReference type="PANTHER" id="PTHR33018">
    <property type="entry name" value="OS10G0338966 PROTEIN-RELATED"/>
    <property type="match status" value="1"/>
</dbReference>
<dbReference type="Pfam" id="PF02902">
    <property type="entry name" value="Peptidase_C48"/>
    <property type="match status" value="1"/>
</dbReference>
<protein>
    <recommendedName>
        <fullName evidence="9">Ubiquitin-like protease family profile domain-containing protein</fullName>
    </recommendedName>
</protein>
<evidence type="ECO:0000259" key="6">
    <source>
        <dbReference type="Pfam" id="PF26133"/>
    </source>
</evidence>
<reference evidence="7" key="1">
    <citation type="submission" date="2023-04" db="EMBL/GenBank/DDBJ databases">
        <authorList>
            <person name="Vijverberg K."/>
            <person name="Xiong W."/>
            <person name="Schranz E."/>
        </authorList>
    </citation>
    <scope>NUCLEOTIDE SEQUENCE</scope>
</reference>
<dbReference type="InterPro" id="IPR007658">
    <property type="entry name" value="DUF594"/>
</dbReference>
<feature type="domain" description="Ubiquitin-like protease family profile" evidence="5">
    <location>
        <begin position="296"/>
        <end position="412"/>
    </location>
</feature>
<feature type="compositionally biased region" description="Basic and acidic residues" evidence="4">
    <location>
        <begin position="156"/>
        <end position="172"/>
    </location>
</feature>
<evidence type="ECO:0000313" key="7">
    <source>
        <dbReference type="EMBL" id="CAI9270049.1"/>
    </source>
</evidence>
<dbReference type="SUPFAM" id="SSF54001">
    <property type="entry name" value="Cysteine proteinases"/>
    <property type="match status" value="1"/>
</dbReference>
<dbReference type="PANTHER" id="PTHR33018:SF37">
    <property type="entry name" value="TRANSPOSASE TNP1_EN_SPM-LIKE DOMAIN-CONTAINING PROTEIN"/>
    <property type="match status" value="1"/>
</dbReference>
<keyword evidence="8" id="KW-1185">Reference proteome</keyword>
<dbReference type="Pfam" id="PF04578">
    <property type="entry name" value="DUF594"/>
    <property type="match status" value="1"/>
</dbReference>
<dbReference type="InterPro" id="IPR003653">
    <property type="entry name" value="Peptidase_C48_C"/>
</dbReference>
<evidence type="ECO:0000313" key="8">
    <source>
        <dbReference type="Proteomes" id="UP001177003"/>
    </source>
</evidence>
<sequence length="573" mass="66408">MTEMSEQLVPIVVAALKQDKTIDMADDTNFSREATDCELMLPYGTIRPSLAKGTVFPFGDGVIHSVPLEAGHLRVSVDIIYGDHHSFLLPISPIEGKDKRPLIEPLSMSTQAAPILHDQVVTLTYNFGKEKEKENVNVEEAKSIRRKKEKARKERRKLEASKEMMGDEAENRVQKEKLYKTMQEPMMPKKLFKSHNIPESFPIVSEPGIFNSASVETVISSVAIMEMLNKEQLDISCILWYQIMLHSLMLVSRMDNKCGFINPQCITSTRCEYDDRGETDHVINDLVDMMNFHEEKQFFLAPYWERRHWMLIMICPHQYKSYILDFARQTKTLKDYTIVEHVNKAVTRFKKTKTNKSRLCPMTWIFPKCNQQLSDWECGYYVMNWMHEFVLFRQHGFPKNIWKDKKPFSSEELEERVKTWMRTFGDKVKPFCKAYNESTTKGKKRLEVTKGKERLEVTKGKESGILSVRTEVPPVTIKGDRSKSVLFDSCNLAKELMHIEERDMNKDKWFIISKVWVELLCYGACNSRANTLAAQVSKGGELITIVWLLMFHLGLSDQFQTNRQPIAKLIVGK</sequence>
<keyword evidence="3" id="KW-0378">Hydrolase</keyword>
<dbReference type="Pfam" id="PF26133">
    <property type="entry name" value="DUF8039"/>
    <property type="match status" value="1"/>
</dbReference>
<name>A0AA35V400_LACSI</name>
<evidence type="ECO:0008006" key="9">
    <source>
        <dbReference type="Google" id="ProtNLM"/>
    </source>
</evidence>